<dbReference type="SMART" id="SM00998">
    <property type="entry name" value="ADSL_C"/>
    <property type="match status" value="1"/>
</dbReference>
<feature type="domain" description="Adenylosuccinate lyase C-terminal" evidence="3">
    <location>
        <begin position="380"/>
        <end position="460"/>
    </location>
</feature>
<dbReference type="Gene3D" id="1.20.200.10">
    <property type="entry name" value="Fumarase/aspartase (Central domain)"/>
    <property type="match status" value="1"/>
</dbReference>
<dbReference type="EMBL" id="LWGR01000003">
    <property type="protein sequence ID" value="KZM75609.1"/>
    <property type="molecule type" value="Genomic_DNA"/>
</dbReference>
<dbReference type="GO" id="GO:0016853">
    <property type="term" value="F:isomerase activity"/>
    <property type="evidence" value="ECO:0007669"/>
    <property type="project" value="UniProtKB-KW"/>
</dbReference>
<evidence type="ECO:0000313" key="5">
    <source>
        <dbReference type="Proteomes" id="UP000076512"/>
    </source>
</evidence>
<dbReference type="Gene3D" id="1.10.40.30">
    <property type="entry name" value="Fumarase/aspartase (C-terminal domain)"/>
    <property type="match status" value="1"/>
</dbReference>
<dbReference type="InterPro" id="IPR019468">
    <property type="entry name" value="AdenyloSucc_lyase_C"/>
</dbReference>
<evidence type="ECO:0000313" key="4">
    <source>
        <dbReference type="EMBL" id="KZM75609.1"/>
    </source>
</evidence>
<dbReference type="RefSeq" id="WP_067583298.1">
    <property type="nucleotide sequence ID" value="NZ_JABMCZ010000001.1"/>
</dbReference>
<dbReference type="InterPro" id="IPR008948">
    <property type="entry name" value="L-Aspartase-like"/>
</dbReference>
<dbReference type="InterPro" id="IPR000362">
    <property type="entry name" value="Fumarate_lyase_fam"/>
</dbReference>
<organism evidence="4 5">
    <name type="scientific">Nocardia terpenica</name>
    <dbReference type="NCBI Taxonomy" id="455432"/>
    <lineage>
        <taxon>Bacteria</taxon>
        <taxon>Bacillati</taxon>
        <taxon>Actinomycetota</taxon>
        <taxon>Actinomycetes</taxon>
        <taxon>Mycobacteriales</taxon>
        <taxon>Nocardiaceae</taxon>
        <taxon>Nocardia</taxon>
    </lineage>
</organism>
<evidence type="ECO:0000256" key="2">
    <source>
        <dbReference type="ARBA" id="ARBA00034772"/>
    </source>
</evidence>
<proteinExistence type="inferred from homology"/>
<dbReference type="Pfam" id="PF00206">
    <property type="entry name" value="Lyase_1"/>
    <property type="match status" value="1"/>
</dbReference>
<dbReference type="STRING" id="455432.AWN90_19785"/>
<dbReference type="InterPro" id="IPR022761">
    <property type="entry name" value="Fumarate_lyase_N"/>
</dbReference>
<keyword evidence="5" id="KW-1185">Reference proteome</keyword>
<dbReference type="Gene3D" id="1.10.275.10">
    <property type="entry name" value="Fumarase/aspartase (N-terminal domain)"/>
    <property type="match status" value="1"/>
</dbReference>
<protein>
    <submittedName>
        <fullName evidence="4">3-carboxy-cis,cis-muconate cycloisomerase</fullName>
    </submittedName>
</protein>
<evidence type="ECO:0000256" key="1">
    <source>
        <dbReference type="ARBA" id="ARBA00023239"/>
    </source>
</evidence>
<dbReference type="PANTHER" id="PTHR43172">
    <property type="entry name" value="ADENYLOSUCCINATE LYASE"/>
    <property type="match status" value="1"/>
</dbReference>
<dbReference type="GO" id="GO:0016829">
    <property type="term" value="F:lyase activity"/>
    <property type="evidence" value="ECO:0007669"/>
    <property type="project" value="UniProtKB-KW"/>
</dbReference>
<dbReference type="PANTHER" id="PTHR43172:SF2">
    <property type="entry name" value="ADENYLOSUCCINATE LYASE C-TERMINAL DOMAIN-CONTAINING PROTEIN"/>
    <property type="match status" value="1"/>
</dbReference>
<keyword evidence="4" id="KW-0413">Isomerase</keyword>
<dbReference type="InterPro" id="IPR024083">
    <property type="entry name" value="Fumarase/histidase_N"/>
</dbReference>
<dbReference type="Pfam" id="PF10397">
    <property type="entry name" value="ADSL_C"/>
    <property type="match status" value="1"/>
</dbReference>
<comment type="similarity">
    <text evidence="2">Belongs to the class-II fumarase/aspartase family.</text>
</comment>
<dbReference type="SUPFAM" id="SSF48557">
    <property type="entry name" value="L-aspartase-like"/>
    <property type="match status" value="1"/>
</dbReference>
<dbReference type="CDD" id="cd01597">
    <property type="entry name" value="pCLME"/>
    <property type="match status" value="1"/>
</dbReference>
<dbReference type="PRINTS" id="PR00149">
    <property type="entry name" value="FUMRATELYASE"/>
</dbReference>
<evidence type="ECO:0000259" key="3">
    <source>
        <dbReference type="SMART" id="SM00998"/>
    </source>
</evidence>
<gene>
    <name evidence="4" type="ORF">AWN90_19785</name>
</gene>
<keyword evidence="1" id="KW-0456">Lyase</keyword>
<sequence length="470" mass="49155">MTNDGVLEYADTGLLSPGWADTDVGELLDDRAWVRAMVEVEVALARAQARCGMIPAESARVIATAADAGRIDLRALVAGVRTTANPVVALVAQLTAAVAALDTGAADHVHCGSTSQDILDSAMMLLCARTLRRVLDDLRRAAGAAAGLADRYRGTPMAGRTLTQHAVPITFGLKATTWLQLLLDAIDRVRRVLDGGLPAALGGAAGTLAAYQEYANGAGADGSIELAAAFAAELGLAEPLVPWHGARTPIADVAAALCVATGALGKIAADVQVLTRNEIGEVAEATAAGRGASSAMPQKRNPVYATMIATAARQVPPYALVLYQSMIVEDERSAGGWHAEWQPLREALRLTAGAARNAVELLAGLTVFPERMRANLALTAGAVVSERLTVALAPALGRRAAKELLAQATRQSGTTGRDLADLLTESARAAGHQLDRDHLRELIRPETYLGAAEALVERALRRYRAASTVR</sequence>
<dbReference type="AlphaFoldDB" id="A0A161WFA9"/>
<dbReference type="OrthoDB" id="9768878at2"/>
<dbReference type="Proteomes" id="UP000076512">
    <property type="component" value="Unassembled WGS sequence"/>
</dbReference>
<reference evidence="4 5" key="1">
    <citation type="submission" date="2016-04" db="EMBL/GenBank/DDBJ databases">
        <authorList>
            <person name="Evans L.H."/>
            <person name="Alamgir A."/>
            <person name="Owens N."/>
            <person name="Weber N.D."/>
            <person name="Virtaneva K."/>
            <person name="Barbian K."/>
            <person name="Babar A."/>
            <person name="Rosenke K."/>
        </authorList>
    </citation>
    <scope>NUCLEOTIDE SEQUENCE [LARGE SCALE GENOMIC DNA]</scope>
    <source>
        <strain evidence="4 5">IFM 0406</strain>
    </source>
</reference>
<name>A0A161WFA9_9NOCA</name>
<comment type="caution">
    <text evidence="4">The sequence shown here is derived from an EMBL/GenBank/DDBJ whole genome shotgun (WGS) entry which is preliminary data.</text>
</comment>
<accession>A0A161WFA9</accession>